<dbReference type="AlphaFoldDB" id="A0A212KZS2"/>
<protein>
    <submittedName>
        <fullName evidence="1">Uncharacterized protein</fullName>
    </submittedName>
</protein>
<proteinExistence type="predicted"/>
<organism evidence="1">
    <name type="scientific">uncultured Desulfovibrio sp</name>
    <dbReference type="NCBI Taxonomy" id="167968"/>
    <lineage>
        <taxon>Bacteria</taxon>
        <taxon>Pseudomonadati</taxon>
        <taxon>Thermodesulfobacteriota</taxon>
        <taxon>Desulfovibrionia</taxon>
        <taxon>Desulfovibrionales</taxon>
        <taxon>Desulfovibrionaceae</taxon>
        <taxon>Desulfovibrio</taxon>
        <taxon>environmental samples</taxon>
    </lineage>
</organism>
<accession>A0A212KZS2</accession>
<reference evidence="1" key="1">
    <citation type="submission" date="2016-08" db="EMBL/GenBank/DDBJ databases">
        <authorList>
            <person name="Seilhamer J.J."/>
        </authorList>
    </citation>
    <scope>NUCLEOTIDE SEQUENCE</scope>
    <source>
        <strain evidence="1">86-1</strain>
    </source>
</reference>
<evidence type="ECO:0000313" key="1">
    <source>
        <dbReference type="EMBL" id="SCM70805.1"/>
    </source>
</evidence>
<gene>
    <name evidence="1" type="ORF">KL86DES1_10644</name>
</gene>
<name>A0A212KZS2_9BACT</name>
<sequence length="62" mass="6695">MGIRFGVCPLIQCRSTEAFCLAIGLGPARLGSLVLYPKFTTGITKLPRPVGRSVYPSKFVLP</sequence>
<dbReference type="EMBL" id="FMJC01000001">
    <property type="protein sequence ID" value="SCM70805.1"/>
    <property type="molecule type" value="Genomic_DNA"/>
</dbReference>